<sequence>MGAKAKEKAPEKSATASTSMDKSTKDDSPKQLFGGWTGKTPVTLLNEYIQRQQSEGWHRADYSIHGGPNNGYTCVIRLTKQDKKLGHQRVEFKPTPMVRLPTAIEARHMAATYVLFRMRANTSLYRMIPPVHRTYWLELDAIRKEEVGREWMYAEDPFAAQAAREKERADRDRAYKKLEETKVRAKETGRHEDLLSKGLRRRWDDLAEVAMSDAQRSKAETVVRTWTATWGLATSETGNGGGEEEGLVAKGFRQLHVAEALAACQGDAGRAFEWLCVHVPEDDLPPQVMRRGYHASMVVGGNNGELAMQLAARRLARSGFAPTLCRQALDEAMESSALPDEAMAESRAAEILVSRLCQQPVPPLLAIENACDDDVVGEEVEALDAIYAGENCVTRPSAYQVTVRIQSSVKQGICSDDACLEFWIPVDASYPEQRPPAVTLSSDSLPAYLKLHVAKTINGKLATDGMPVLFDAVSMADECIEQWLASPPRLADLMQGIQSVGTLEKQEEKRSGGKTRAKRRDLRETAAGEKEWARAVSDFAKVQDDASYRQMQQARAQLPAASVESALVALISSNRCVVVSGATGCGKTTQVPQFILDSGLRTNAPISIVCTQPRRISAIGVASRVADERASPLGKAVGYAVRGESKRSADTRLLFCTTGVLLRMIAGDPGLGGITHVVCDEVHERSVDSDLLLVLLLQQTMRLNKEIRLVLMSATAQSDLFAAYFGNGPVVDIPGRTFPVDDVFVEDFATRTSEAELAPVFGGVGWRQRQALDKKEDDEAWVARAQAVQGDRATVAALLAWEDRFSPALLSPSDYALAAAIVRHIHVAADRGLAVLIFMPGVAEIQATIAALKPIDGLLLLPLHAGLSAAEQRRVFARPSGQQERKVVVATNIAETSITIDDIGFVVDSGRVRELRHDHHTRVARLTTVMCSQAAAAQRRGRAGRTQPGVCYRMYTRSICDGRMPLHADPEILRSPLEQVCLRVKALGHDDPRSVLRAALSPPSDLAIASAEHLLVAIGACTEEHPRPLTALGRFVADIPVDLRLAKILVYGALLGALDDALKIVALMALDKPLFSQGDRESVKRARLRFANNESKRDGLSDWLCDLAAFNFLATAGAKACYDACVSPAAIRDVKANIRQLRESIQHTGLVDSNGEVGASSHPMVLKALVCAGLVPNIVRVRMPRQKFTEVIGGTVSKDHEAREVAFYAPDLLQTSSSSTWQSYDYGGDRRVFIHPQSTLFAATKFQPFIVYFAQSSSSSGDRTYLRDVTVPGLYALLMFGPAPLIVDHENKVVSIGSSSGGALAVRAWPRIAVLVNHLRLLLDELLRRKLEAPDSVPYCLANHPVVQTVLQLIQTDGQ</sequence>
<dbReference type="EC" id="3.6.4.13" evidence="1"/>
<proteinExistence type="predicted"/>
<comment type="caution">
    <text evidence="1">The sequence shown here is derived from an EMBL/GenBank/DDBJ whole genome shotgun (WGS) entry which is preliminary data.</text>
</comment>
<keyword evidence="1" id="KW-0378">Hydrolase</keyword>
<dbReference type="Proteomes" id="UP001139981">
    <property type="component" value="Unassembled WGS sequence"/>
</dbReference>
<evidence type="ECO:0000313" key="2">
    <source>
        <dbReference type="Proteomes" id="UP001139981"/>
    </source>
</evidence>
<keyword evidence="1" id="KW-0067">ATP-binding</keyword>
<name>A0ACC1MAD0_9FUNG</name>
<dbReference type="EMBL" id="JANBVB010000009">
    <property type="protein sequence ID" value="KAJ2900217.1"/>
    <property type="molecule type" value="Genomic_DNA"/>
</dbReference>
<organism evidence="1 2">
    <name type="scientific">Coemansia aciculifera</name>
    <dbReference type="NCBI Taxonomy" id="417176"/>
    <lineage>
        <taxon>Eukaryota</taxon>
        <taxon>Fungi</taxon>
        <taxon>Fungi incertae sedis</taxon>
        <taxon>Zoopagomycota</taxon>
        <taxon>Kickxellomycotina</taxon>
        <taxon>Kickxellomycetes</taxon>
        <taxon>Kickxellales</taxon>
        <taxon>Kickxellaceae</taxon>
        <taxon>Coemansia</taxon>
    </lineage>
</organism>
<keyword evidence="2" id="KW-1185">Reference proteome</keyword>
<protein>
    <submittedName>
        <fullName evidence="1">Helicase</fullName>
        <ecNumber evidence="1">3.6.4.13</ecNumber>
    </submittedName>
</protein>
<reference evidence="1" key="1">
    <citation type="submission" date="2022-07" db="EMBL/GenBank/DDBJ databases">
        <title>Phylogenomic reconstructions and comparative analyses of Kickxellomycotina fungi.</title>
        <authorList>
            <person name="Reynolds N.K."/>
            <person name="Stajich J.E."/>
            <person name="Barry K."/>
            <person name="Grigoriev I.V."/>
            <person name="Crous P."/>
            <person name="Smith M.E."/>
        </authorList>
    </citation>
    <scope>NUCLEOTIDE SEQUENCE</scope>
    <source>
        <strain evidence="1">CBS 190363</strain>
    </source>
</reference>
<gene>
    <name evidence="1" type="primary">ucp12</name>
    <name evidence="1" type="ORF">IWW38_000637</name>
</gene>
<keyword evidence="1" id="KW-0547">Nucleotide-binding</keyword>
<accession>A0ACC1MAD0</accession>
<evidence type="ECO:0000313" key="1">
    <source>
        <dbReference type="EMBL" id="KAJ2900217.1"/>
    </source>
</evidence>
<keyword evidence="1" id="KW-0347">Helicase</keyword>